<sequence>MALVDVAVGVVFQQLWEIVRGLATQPGRFREQYQRLQQDLACLEPILARVPPAELNDVLRRGRELTEKCGKVSRWNFLKQKKYSKRLKKLDEEIDRFVRMHTLKKLEELTSKKSGIRRFFRCFACSSPSDPAERDRGEHS</sequence>
<dbReference type="EMBL" id="LR721782">
    <property type="protein sequence ID" value="VVW26596.1"/>
    <property type="molecule type" value="Genomic_DNA"/>
</dbReference>
<proteinExistence type="predicted"/>
<name>A0A5K1CG68_9MAGN</name>
<organism evidence="2">
    <name type="scientific">Nymphaea colorata</name>
    <name type="common">pocket water lily</name>
    <dbReference type="NCBI Taxonomy" id="210225"/>
    <lineage>
        <taxon>Eukaryota</taxon>
        <taxon>Viridiplantae</taxon>
        <taxon>Streptophyta</taxon>
        <taxon>Embryophyta</taxon>
        <taxon>Tracheophyta</taxon>
        <taxon>Spermatophyta</taxon>
        <taxon>Magnoliopsida</taxon>
        <taxon>Nymphaeales</taxon>
        <taxon>Nymphaeaceae</taxon>
        <taxon>Nymphaea</taxon>
    </lineage>
</organism>
<dbReference type="InterPro" id="IPR008808">
    <property type="entry name" value="Powdery_mildew-R_dom"/>
</dbReference>
<protein>
    <recommendedName>
        <fullName evidence="1">RPW8 domain-containing protein</fullName>
    </recommendedName>
</protein>
<evidence type="ECO:0000313" key="2">
    <source>
        <dbReference type="EMBL" id="VVW26596.1"/>
    </source>
</evidence>
<reference evidence="2" key="1">
    <citation type="submission" date="2019-09" db="EMBL/GenBank/DDBJ databases">
        <authorList>
            <person name="Zhang L."/>
        </authorList>
    </citation>
    <scope>NUCLEOTIDE SEQUENCE</scope>
</reference>
<gene>
    <name evidence="2" type="ORF">NYM_LOCUS17324</name>
</gene>
<accession>A0A5K1CG68</accession>
<feature type="domain" description="RPW8" evidence="1">
    <location>
        <begin position="7"/>
        <end position="101"/>
    </location>
</feature>
<dbReference type="Pfam" id="PF05659">
    <property type="entry name" value="RPW8"/>
    <property type="match status" value="1"/>
</dbReference>
<dbReference type="AlphaFoldDB" id="A0A5K1CG68"/>
<evidence type="ECO:0000259" key="1">
    <source>
        <dbReference type="Pfam" id="PF05659"/>
    </source>
</evidence>
<dbReference type="Gramene" id="NC4G0030780.1">
    <property type="protein sequence ID" value="NC4G0030780.1:cds"/>
    <property type="gene ID" value="NC4G0030780"/>
</dbReference>